<gene>
    <name evidence="15" type="primary">LOC100185184</name>
</gene>
<dbReference type="PROSITE" id="PS51364">
    <property type="entry name" value="TB"/>
    <property type="match status" value="1"/>
</dbReference>
<keyword evidence="7" id="KW-0325">Glycoprotein</keyword>
<dbReference type="SUPFAM" id="SSF57581">
    <property type="entry name" value="TB module/8-cys domain"/>
    <property type="match status" value="1"/>
</dbReference>
<dbReference type="InterPro" id="IPR036058">
    <property type="entry name" value="Kazal_dom_sf"/>
</dbReference>
<dbReference type="Pfam" id="PF00683">
    <property type="entry name" value="TB"/>
    <property type="match status" value="1"/>
</dbReference>
<evidence type="ECO:0000256" key="3">
    <source>
        <dbReference type="ARBA" id="ARBA00022729"/>
    </source>
</evidence>
<evidence type="ECO:0000256" key="7">
    <source>
        <dbReference type="ARBA" id="ARBA00023180"/>
    </source>
</evidence>
<keyword evidence="4" id="KW-0677">Repeat</keyword>
<sequence length="682" mass="76580">MEWKILVVFFLASTFWNCQGIPAAASLSHFSLRGLRDMVTFQSKCGSCPRGRKRKFCGSDGTTFPSFCEAKMAQCNDPLLEIKRGKCKGKDICTKARTHAILSPYIDYLPICTPNGKYASHQCYEKPAYCICVDPEGKMVLGSAQRRAQFDCPEIGGRRLSGRSADSCTDENLFVLMQKIENIVVRELRTLKDTRWSRAQRLHRALNHTFNKVDLNSNSQINWKELRSHLELMHAAECVTLFADRCDENLNNEINLTEWSNCLFNLTLVPIEPPPSRPTELDIPLSSGRDPPRLNPPPNSQVGQCYLVYLNDGCSIPFQTMVTYDRCCNGLGSGWGASCLSCDLAENRRRNIYKDADCSGAISNELNSLVYQSVIREYAQAAPLQSSVTATSRINSALVWKHSQLDVNGDTMVNSRELKIFRRRLRSVLSKQCFQYFARHCDVDHNQRIAQTEWLTCLTPVLPTAPAVSIGSTSTQTSESSQRSCQSERQKRLLERNSASDVFVPRCEGELFSLVQCHASSGYCWCVETDTGKPITGTPIRNSNTTPDCSRHDTTVAPPSRSHPPQRIPGCKKTSAFLASLRTALTTRLRGSPGSGSEWPAVVEWFFDLLDKNEDGLLTKREARYIKKKLKGKVTPKKCLRRLPKYCDRDKNKKVGKAEFFECFRVTTGRPTRIPLKGSIAG</sequence>
<comment type="caution">
    <text evidence="8">Lacks conserved residue(s) required for the propagation of feature annotation.</text>
</comment>
<dbReference type="InterPro" id="IPR017878">
    <property type="entry name" value="TB_dom"/>
</dbReference>
<dbReference type="InterPro" id="IPR011992">
    <property type="entry name" value="EF-hand-dom_pair"/>
</dbReference>
<feature type="signal peptide" evidence="10">
    <location>
        <begin position="1"/>
        <end position="20"/>
    </location>
</feature>
<dbReference type="RefSeq" id="XP_002128203.1">
    <property type="nucleotide sequence ID" value="XM_002128167.4"/>
</dbReference>
<dbReference type="SUPFAM" id="SSF57610">
    <property type="entry name" value="Thyroglobulin type-1 domain"/>
    <property type="match status" value="2"/>
</dbReference>
<protein>
    <submittedName>
        <fullName evidence="15">SPARC-related modular calcium-binding protein 2</fullName>
    </submittedName>
</protein>
<dbReference type="GO" id="GO:0005509">
    <property type="term" value="F:calcium ion binding"/>
    <property type="evidence" value="ECO:0007669"/>
    <property type="project" value="InterPro"/>
</dbReference>
<feature type="domain" description="EF-hand" evidence="11">
    <location>
        <begin position="201"/>
        <end position="236"/>
    </location>
</feature>
<evidence type="ECO:0000259" key="11">
    <source>
        <dbReference type="PROSITE" id="PS50222"/>
    </source>
</evidence>
<evidence type="ECO:0000256" key="8">
    <source>
        <dbReference type="PROSITE-ProRule" id="PRU00500"/>
    </source>
</evidence>
<dbReference type="SUPFAM" id="SSF100895">
    <property type="entry name" value="Kazal-type serine protease inhibitors"/>
    <property type="match status" value="1"/>
</dbReference>
<dbReference type="InterPro" id="IPR000716">
    <property type="entry name" value="Thyroglobulin_1"/>
</dbReference>
<dbReference type="Gene3D" id="4.10.800.10">
    <property type="entry name" value="Thyroglobulin type-1"/>
    <property type="match status" value="2"/>
</dbReference>
<reference evidence="16" key="1">
    <citation type="journal article" date="2002" name="Science">
        <title>The draft genome of Ciona intestinalis: insights into chordate and vertebrate origins.</title>
        <authorList>
            <person name="Dehal P."/>
            <person name="Satou Y."/>
            <person name="Campbell R.K."/>
            <person name="Chapman J."/>
            <person name="Degnan B."/>
            <person name="De Tomaso A."/>
            <person name="Davidson B."/>
            <person name="Di Gregorio A."/>
            <person name="Gelpke M."/>
            <person name="Goodstein D.M."/>
            <person name="Harafuji N."/>
            <person name="Hastings K.E."/>
            <person name="Ho I."/>
            <person name="Hotta K."/>
            <person name="Huang W."/>
            <person name="Kawashima T."/>
            <person name="Lemaire P."/>
            <person name="Martinez D."/>
            <person name="Meinertzhagen I.A."/>
            <person name="Necula S."/>
            <person name="Nonaka M."/>
            <person name="Putnam N."/>
            <person name="Rash S."/>
            <person name="Saiga H."/>
            <person name="Satake M."/>
            <person name="Terry A."/>
            <person name="Yamada L."/>
            <person name="Wang H.G."/>
            <person name="Awazu S."/>
            <person name="Azumi K."/>
            <person name="Boore J."/>
            <person name="Branno M."/>
            <person name="Chin-Bow S."/>
            <person name="DeSantis R."/>
            <person name="Doyle S."/>
            <person name="Francino P."/>
            <person name="Keys D.N."/>
            <person name="Haga S."/>
            <person name="Hayashi H."/>
            <person name="Hino K."/>
            <person name="Imai K.S."/>
            <person name="Inaba K."/>
            <person name="Kano S."/>
            <person name="Kobayashi K."/>
            <person name="Kobayashi M."/>
            <person name="Lee B.I."/>
            <person name="Makabe K.W."/>
            <person name="Manohar C."/>
            <person name="Matassi G."/>
            <person name="Medina M."/>
            <person name="Mochizuki Y."/>
            <person name="Mount S."/>
            <person name="Morishita T."/>
            <person name="Miura S."/>
            <person name="Nakayama A."/>
            <person name="Nishizaka S."/>
            <person name="Nomoto H."/>
            <person name="Ohta F."/>
            <person name="Oishi K."/>
            <person name="Rigoutsos I."/>
            <person name="Sano M."/>
            <person name="Sasaki A."/>
            <person name="Sasakura Y."/>
            <person name="Shoguchi E."/>
            <person name="Shin-i T."/>
            <person name="Spagnuolo A."/>
            <person name="Stainier D."/>
            <person name="Suzuki M.M."/>
            <person name="Tassy O."/>
            <person name="Takatori N."/>
            <person name="Tokuoka M."/>
            <person name="Yagi K."/>
            <person name="Yoshizaki F."/>
            <person name="Wada S."/>
            <person name="Zhang C."/>
            <person name="Hyatt P.D."/>
            <person name="Larimer F."/>
            <person name="Detter C."/>
            <person name="Doggett N."/>
            <person name="Glavina T."/>
            <person name="Hawkins T."/>
            <person name="Richardson P."/>
            <person name="Lucas S."/>
            <person name="Kohara Y."/>
            <person name="Levine M."/>
            <person name="Satoh N."/>
            <person name="Rokhsar D.S."/>
        </authorList>
    </citation>
    <scope>NUCLEOTIDE SEQUENCE [LARGE SCALE GENOMIC DNA]</scope>
</reference>
<dbReference type="STRING" id="7719.ENSCINP00000006167"/>
<dbReference type="OrthoDB" id="5986054at2759"/>
<dbReference type="PANTHER" id="PTHR12352:SF3">
    <property type="entry name" value="NIDOGEN-2"/>
    <property type="match status" value="1"/>
</dbReference>
<dbReference type="InterPro" id="IPR002048">
    <property type="entry name" value="EF_hand_dom"/>
</dbReference>
<keyword evidence="2" id="KW-0964">Secreted</keyword>
<dbReference type="KEGG" id="cin:100185184"/>
<dbReference type="SUPFAM" id="SSF47473">
    <property type="entry name" value="EF-hand"/>
    <property type="match status" value="2"/>
</dbReference>
<reference evidence="15" key="2">
    <citation type="journal article" date="2008" name="Genome Biol.">
        <title>Improved genome assembly and evidence-based global gene model set for the chordate Ciona intestinalis: new insight into intron and operon populations.</title>
        <authorList>
            <person name="Satou Y."/>
            <person name="Mineta K."/>
            <person name="Ogasawara M."/>
            <person name="Sasakura Y."/>
            <person name="Shoguchi E."/>
            <person name="Ueno K."/>
            <person name="Yamada L."/>
            <person name="Matsumoto J."/>
            <person name="Wasserscheid J."/>
            <person name="Dewar K."/>
            <person name="Wiley G.B."/>
            <person name="Macmil S.L."/>
            <person name="Roe B.A."/>
            <person name="Zeller R.W."/>
            <person name="Hastings K.E."/>
            <person name="Lemaire P."/>
            <person name="Lindquist E."/>
            <person name="Endo T."/>
            <person name="Hotta K."/>
            <person name="Inaba K."/>
        </authorList>
    </citation>
    <scope>NUCLEOTIDE SEQUENCE [LARGE SCALE GENOMIC DNA]</scope>
    <source>
        <strain evidence="15">wild type</strain>
    </source>
</reference>
<reference evidence="15" key="3">
    <citation type="submission" date="2025-08" db="UniProtKB">
        <authorList>
            <consortium name="Ensembl"/>
        </authorList>
    </citation>
    <scope>IDENTIFICATION</scope>
</reference>
<feature type="domain" description="EF-hand" evidence="11">
    <location>
        <begin position="598"/>
        <end position="633"/>
    </location>
</feature>
<evidence type="ECO:0000313" key="15">
    <source>
        <dbReference type="Ensembl" id="ENSCINP00000006167.3"/>
    </source>
</evidence>
<accession>A0A1W2WBR7</accession>
<evidence type="ECO:0000256" key="9">
    <source>
        <dbReference type="SAM" id="MobiDB-lite"/>
    </source>
</evidence>
<keyword evidence="16" id="KW-1185">Reference proteome</keyword>
<dbReference type="InterPro" id="IPR036773">
    <property type="entry name" value="TB_dom_sf"/>
</dbReference>
<keyword evidence="5" id="KW-0106">Calcium</keyword>
<evidence type="ECO:0000313" key="16">
    <source>
        <dbReference type="Proteomes" id="UP000008144"/>
    </source>
</evidence>
<dbReference type="InterPro" id="IPR002350">
    <property type="entry name" value="Kazal_dom"/>
</dbReference>
<dbReference type="SMART" id="SM00211">
    <property type="entry name" value="TY"/>
    <property type="match status" value="2"/>
</dbReference>
<feature type="disulfide bond" evidence="8">
    <location>
        <begin position="123"/>
        <end position="130"/>
    </location>
</feature>
<dbReference type="SMART" id="SM00054">
    <property type="entry name" value="EFh"/>
    <property type="match status" value="3"/>
</dbReference>
<evidence type="ECO:0000256" key="2">
    <source>
        <dbReference type="ARBA" id="ARBA00022525"/>
    </source>
</evidence>
<dbReference type="InterPro" id="IPR018247">
    <property type="entry name" value="EF_Hand_1_Ca_BS"/>
</dbReference>
<reference evidence="15" key="4">
    <citation type="submission" date="2025-09" db="UniProtKB">
        <authorList>
            <consortium name="Ensembl"/>
        </authorList>
    </citation>
    <scope>IDENTIFICATION</scope>
</reference>
<dbReference type="SMART" id="SM00280">
    <property type="entry name" value="KAZAL"/>
    <property type="match status" value="1"/>
</dbReference>
<dbReference type="GeneID" id="100185184"/>
<feature type="compositionally biased region" description="Polar residues" evidence="9">
    <location>
        <begin position="539"/>
        <end position="548"/>
    </location>
</feature>
<feature type="domain" description="Thyroglobulin type-1" evidence="12">
    <location>
        <begin position="482"/>
        <end position="549"/>
    </location>
</feature>
<dbReference type="Pfam" id="PF00086">
    <property type="entry name" value="Thyroglobulin_1"/>
    <property type="match status" value="2"/>
</dbReference>
<evidence type="ECO:0000259" key="13">
    <source>
        <dbReference type="PROSITE" id="PS51364"/>
    </source>
</evidence>
<dbReference type="Proteomes" id="UP000008144">
    <property type="component" value="Chromosome 11"/>
</dbReference>
<dbReference type="GeneTree" id="ENSGT00390000018436"/>
<dbReference type="GO" id="GO:0007160">
    <property type="term" value="P:cell-matrix adhesion"/>
    <property type="evidence" value="ECO:0000318"/>
    <property type="project" value="GO_Central"/>
</dbReference>
<dbReference type="AlphaFoldDB" id="F6QAF5"/>
<feature type="chain" id="PRO_5014089821" evidence="10">
    <location>
        <begin position="21"/>
        <end position="682"/>
    </location>
</feature>
<dbReference type="Ensembl" id="ENSCINT00000006167.3">
    <property type="protein sequence ID" value="ENSCINP00000006167.3"/>
    <property type="gene ID" value="ENSCING00000003029.3"/>
</dbReference>
<feature type="disulfide bond" evidence="8">
    <location>
        <begin position="93"/>
        <end position="112"/>
    </location>
</feature>
<keyword evidence="6 8" id="KW-1015">Disulfide bond</keyword>
<accession>F6QAF5</accession>
<dbReference type="HOGENOM" id="CLU_023483_1_0_1"/>
<dbReference type="InterPro" id="IPR019577">
    <property type="entry name" value="SPARC/Testican_Ca-bd-dom"/>
</dbReference>
<dbReference type="GO" id="GO:0005604">
    <property type="term" value="C:basement membrane"/>
    <property type="evidence" value="ECO:0000318"/>
    <property type="project" value="GO_Central"/>
</dbReference>
<name>F6QAF5_CIOIN</name>
<dbReference type="PROSITE" id="PS51162">
    <property type="entry name" value="THYROGLOBULIN_1_2"/>
    <property type="match status" value="2"/>
</dbReference>
<feature type="disulfide bond" evidence="8">
    <location>
        <begin position="517"/>
        <end position="524"/>
    </location>
</feature>
<dbReference type="InterPro" id="IPR051950">
    <property type="entry name" value="Dev_reg/Prot_inhib"/>
</dbReference>
<dbReference type="PROSITE" id="PS50222">
    <property type="entry name" value="EF_HAND_2"/>
    <property type="match status" value="2"/>
</dbReference>
<proteinExistence type="predicted"/>
<feature type="domain" description="TB" evidence="13">
    <location>
        <begin position="303"/>
        <end position="342"/>
    </location>
</feature>
<evidence type="ECO:0000256" key="10">
    <source>
        <dbReference type="SAM" id="SignalP"/>
    </source>
</evidence>
<dbReference type="InParanoid" id="F6QAF5"/>
<dbReference type="PROSITE" id="PS51465">
    <property type="entry name" value="KAZAL_2"/>
    <property type="match status" value="1"/>
</dbReference>
<evidence type="ECO:0000259" key="12">
    <source>
        <dbReference type="PROSITE" id="PS51162"/>
    </source>
</evidence>
<keyword evidence="3 10" id="KW-0732">Signal</keyword>
<dbReference type="CDD" id="cd00191">
    <property type="entry name" value="TY"/>
    <property type="match status" value="2"/>
</dbReference>
<evidence type="ECO:0000256" key="5">
    <source>
        <dbReference type="ARBA" id="ARBA00022837"/>
    </source>
</evidence>
<dbReference type="CDD" id="cd16234">
    <property type="entry name" value="EFh_SPARC_SMOC"/>
    <property type="match status" value="2"/>
</dbReference>
<dbReference type="GO" id="GO:0005615">
    <property type="term" value="C:extracellular space"/>
    <property type="evidence" value="ECO:0000318"/>
    <property type="project" value="GO_Central"/>
</dbReference>
<comment type="subcellular location">
    <subcellularLocation>
        <location evidence="1">Secreted</location>
    </subcellularLocation>
</comment>
<evidence type="ECO:0000256" key="6">
    <source>
        <dbReference type="ARBA" id="ARBA00023157"/>
    </source>
</evidence>
<dbReference type="PROSITE" id="PS00018">
    <property type="entry name" value="EF_HAND_1"/>
    <property type="match status" value="2"/>
</dbReference>
<evidence type="ECO:0000259" key="14">
    <source>
        <dbReference type="PROSITE" id="PS51465"/>
    </source>
</evidence>
<feature type="domain" description="Kazal-like" evidence="14">
    <location>
        <begin position="39"/>
        <end position="89"/>
    </location>
</feature>
<dbReference type="EMBL" id="EAAA01000705">
    <property type="status" value="NOT_ANNOTATED_CDS"/>
    <property type="molecule type" value="Genomic_DNA"/>
</dbReference>
<evidence type="ECO:0000256" key="1">
    <source>
        <dbReference type="ARBA" id="ARBA00004613"/>
    </source>
</evidence>
<organism evidence="15 16">
    <name type="scientific">Ciona intestinalis</name>
    <name type="common">Transparent sea squirt</name>
    <name type="synonym">Ascidia intestinalis</name>
    <dbReference type="NCBI Taxonomy" id="7719"/>
    <lineage>
        <taxon>Eukaryota</taxon>
        <taxon>Metazoa</taxon>
        <taxon>Chordata</taxon>
        <taxon>Tunicata</taxon>
        <taxon>Ascidiacea</taxon>
        <taxon>Phlebobranchia</taxon>
        <taxon>Cionidae</taxon>
        <taxon>Ciona</taxon>
    </lineage>
</organism>
<feature type="domain" description="Thyroglobulin type-1" evidence="12">
    <location>
        <begin position="90"/>
        <end position="152"/>
    </location>
</feature>
<feature type="region of interest" description="Disordered" evidence="9">
    <location>
        <begin position="469"/>
        <end position="489"/>
    </location>
</feature>
<feature type="compositionally biased region" description="Low complexity" evidence="9">
    <location>
        <begin position="472"/>
        <end position="485"/>
    </location>
</feature>
<feature type="region of interest" description="Disordered" evidence="9">
    <location>
        <begin position="537"/>
        <end position="569"/>
    </location>
</feature>
<feature type="region of interest" description="Disordered" evidence="9">
    <location>
        <begin position="275"/>
        <end position="298"/>
    </location>
</feature>
<dbReference type="Gene3D" id="1.10.238.10">
    <property type="entry name" value="EF-hand"/>
    <property type="match status" value="3"/>
</dbReference>
<feature type="disulfide bond" evidence="8">
    <location>
        <begin position="132"/>
        <end position="152"/>
    </location>
</feature>
<dbReference type="Gene3D" id="3.30.60.30">
    <property type="match status" value="1"/>
</dbReference>
<dbReference type="InterPro" id="IPR036857">
    <property type="entry name" value="Thyroglobulin_1_sf"/>
</dbReference>
<dbReference type="Pfam" id="PF10591">
    <property type="entry name" value="SPARC_Ca_bdg"/>
    <property type="match status" value="3"/>
</dbReference>
<evidence type="ECO:0000256" key="4">
    <source>
        <dbReference type="ARBA" id="ARBA00022737"/>
    </source>
</evidence>
<dbReference type="PANTHER" id="PTHR12352">
    <property type="entry name" value="SECRETED MODULAR CALCIUM-BINDING PROTEIN"/>
    <property type="match status" value="1"/>
</dbReference>